<keyword evidence="3" id="KW-1185">Reference proteome</keyword>
<evidence type="ECO:0000313" key="3">
    <source>
        <dbReference type="Proteomes" id="UP000299102"/>
    </source>
</evidence>
<evidence type="ECO:0000256" key="1">
    <source>
        <dbReference type="SAM" id="MobiDB-lite"/>
    </source>
</evidence>
<evidence type="ECO:0000313" key="2">
    <source>
        <dbReference type="EMBL" id="GBP84758.1"/>
    </source>
</evidence>
<gene>
    <name evidence="2" type="ORF">EVAR_67316_1</name>
</gene>
<dbReference type="Proteomes" id="UP000299102">
    <property type="component" value="Unassembled WGS sequence"/>
</dbReference>
<feature type="compositionally biased region" description="Low complexity" evidence="1">
    <location>
        <begin position="52"/>
        <end position="72"/>
    </location>
</feature>
<comment type="caution">
    <text evidence="2">The sequence shown here is derived from an EMBL/GenBank/DDBJ whole genome shotgun (WGS) entry which is preliminary data.</text>
</comment>
<accession>A0A4C1ZA87</accession>
<reference evidence="2 3" key="1">
    <citation type="journal article" date="2019" name="Commun. Biol.">
        <title>The bagworm genome reveals a unique fibroin gene that provides high tensile strength.</title>
        <authorList>
            <person name="Kono N."/>
            <person name="Nakamura H."/>
            <person name="Ohtoshi R."/>
            <person name="Tomita M."/>
            <person name="Numata K."/>
            <person name="Arakawa K."/>
        </authorList>
    </citation>
    <scope>NUCLEOTIDE SEQUENCE [LARGE SCALE GENOMIC DNA]</scope>
</reference>
<proteinExistence type="predicted"/>
<sequence>MRAGTDIVSEREIVRCEREYVRFYLPYCRGVPYRNSLIYVEAFGPPRRPRVGRVPPTTGVSGHVTTSGIPIA</sequence>
<name>A0A4C1ZA87_EUMVA</name>
<protein>
    <submittedName>
        <fullName evidence="2">Uncharacterized protein</fullName>
    </submittedName>
</protein>
<dbReference type="EMBL" id="BGZK01001696">
    <property type="protein sequence ID" value="GBP84758.1"/>
    <property type="molecule type" value="Genomic_DNA"/>
</dbReference>
<dbReference type="AlphaFoldDB" id="A0A4C1ZA87"/>
<organism evidence="2 3">
    <name type="scientific">Eumeta variegata</name>
    <name type="common">Bagworm moth</name>
    <name type="synonym">Eumeta japonica</name>
    <dbReference type="NCBI Taxonomy" id="151549"/>
    <lineage>
        <taxon>Eukaryota</taxon>
        <taxon>Metazoa</taxon>
        <taxon>Ecdysozoa</taxon>
        <taxon>Arthropoda</taxon>
        <taxon>Hexapoda</taxon>
        <taxon>Insecta</taxon>
        <taxon>Pterygota</taxon>
        <taxon>Neoptera</taxon>
        <taxon>Endopterygota</taxon>
        <taxon>Lepidoptera</taxon>
        <taxon>Glossata</taxon>
        <taxon>Ditrysia</taxon>
        <taxon>Tineoidea</taxon>
        <taxon>Psychidae</taxon>
        <taxon>Oiketicinae</taxon>
        <taxon>Eumeta</taxon>
    </lineage>
</organism>
<feature type="region of interest" description="Disordered" evidence="1">
    <location>
        <begin position="50"/>
        <end position="72"/>
    </location>
</feature>